<reference evidence="11" key="2">
    <citation type="submission" date="2020-05" db="EMBL/GenBank/DDBJ databases">
        <authorList>
            <person name="Kim H.-S."/>
            <person name="Proctor R.H."/>
            <person name="Brown D.W."/>
        </authorList>
    </citation>
    <scope>NUCLEOTIDE SEQUENCE</scope>
    <source>
        <strain evidence="11">NRRL 20472</strain>
    </source>
</reference>
<feature type="chain" id="PRO_5034933914" description="Pectate lyase" evidence="10">
    <location>
        <begin position="21"/>
        <end position="233"/>
    </location>
</feature>
<dbReference type="SUPFAM" id="SSF51126">
    <property type="entry name" value="Pectin lyase-like"/>
    <property type="match status" value="1"/>
</dbReference>
<keyword evidence="12" id="KW-1185">Reference proteome</keyword>
<evidence type="ECO:0000256" key="1">
    <source>
        <dbReference type="ARBA" id="ARBA00000695"/>
    </source>
</evidence>
<keyword evidence="8 10" id="KW-0456">Lyase</keyword>
<reference evidence="11" key="1">
    <citation type="journal article" date="2020" name="BMC Genomics">
        <title>Correction to: Identification and distribution of gene clusters required for synthesis of sphingolipid metabolism inhibitors in diverse species of the filamentous fungus Fusarium.</title>
        <authorList>
            <person name="Kim H.S."/>
            <person name="Lohmar J.M."/>
            <person name="Busman M."/>
            <person name="Brown D.W."/>
            <person name="Naumann T.A."/>
            <person name="Divon H.H."/>
            <person name="Lysoe E."/>
            <person name="Uhlig S."/>
            <person name="Proctor R.H."/>
        </authorList>
    </citation>
    <scope>NUCLEOTIDE SEQUENCE</scope>
    <source>
        <strain evidence="11">NRRL 20472</strain>
    </source>
</reference>
<comment type="function">
    <text evidence="9 10">Pectinolytic enzyme consist of four classes of enzymes: pectin lyase, polygalacturonase, pectin methylesterase and rhamnogalacturonase. Among pectinolytic enzymes, pectin lyase is the most important in depolymerization of pectin, since it cleaves internal glycosidic bonds of highly methylated pectins. Favors pectate, the anion, over pectin, the methyl ester.</text>
</comment>
<dbReference type="Pfam" id="PF03211">
    <property type="entry name" value="Pectate_lyase"/>
    <property type="match status" value="1"/>
</dbReference>
<dbReference type="Proteomes" id="UP000622797">
    <property type="component" value="Unassembled WGS sequence"/>
</dbReference>
<evidence type="ECO:0000256" key="4">
    <source>
        <dbReference type="ARBA" id="ARBA00006463"/>
    </source>
</evidence>
<dbReference type="InterPro" id="IPR012334">
    <property type="entry name" value="Pectin_lyas_fold"/>
</dbReference>
<comment type="caution">
    <text evidence="11">The sequence shown here is derived from an EMBL/GenBank/DDBJ whole genome shotgun (WGS) entry which is preliminary data.</text>
</comment>
<sequence>MHFSRQSLAVLALSMPAVMACVAKDALPSATETISGDEPIEVPAGEVFDGEGRRYDRGTGACKEQTEGGKILCQADTVFILREGATLRNVIIGKDQMEGVYCLGGGCTIENVWFEDVCEDAISIKEDAAGSVTKIIGGGAYHASDKVIQHNGCGAVDIKDFYAEDYGKVYRACGTCDACKRDVTVSGVSAYNGGEIVGINIDTGDTAKLDNICTDAKVQCQLYDGPGTKKGEC</sequence>
<dbReference type="InterPro" id="IPR011050">
    <property type="entry name" value="Pectin_lyase_fold/virulence"/>
</dbReference>
<dbReference type="PROSITE" id="PS51257">
    <property type="entry name" value="PROKAR_LIPOPROTEIN"/>
    <property type="match status" value="1"/>
</dbReference>
<evidence type="ECO:0000256" key="7">
    <source>
        <dbReference type="ARBA" id="ARBA00022837"/>
    </source>
</evidence>
<organism evidence="11 12">
    <name type="scientific">Fusarium sarcochroum</name>
    <dbReference type="NCBI Taxonomy" id="1208366"/>
    <lineage>
        <taxon>Eukaryota</taxon>
        <taxon>Fungi</taxon>
        <taxon>Dikarya</taxon>
        <taxon>Ascomycota</taxon>
        <taxon>Pezizomycotina</taxon>
        <taxon>Sordariomycetes</taxon>
        <taxon>Hypocreomycetidae</taxon>
        <taxon>Hypocreales</taxon>
        <taxon>Nectriaceae</taxon>
        <taxon>Fusarium</taxon>
        <taxon>Fusarium lateritium species complex</taxon>
    </lineage>
</organism>
<dbReference type="AlphaFoldDB" id="A0A8H4X5S4"/>
<dbReference type="GO" id="GO:0045490">
    <property type="term" value="P:pectin catabolic process"/>
    <property type="evidence" value="ECO:0007669"/>
    <property type="project" value="TreeGrafter"/>
</dbReference>
<evidence type="ECO:0000256" key="10">
    <source>
        <dbReference type="RuleBase" id="RU367009"/>
    </source>
</evidence>
<dbReference type="InterPro" id="IPR004898">
    <property type="entry name" value="Pectate_lyase_PlyH/PlyE-like"/>
</dbReference>
<comment type="subcellular location">
    <subcellularLocation>
        <location evidence="3 10">Secreted</location>
    </subcellularLocation>
</comment>
<dbReference type="EC" id="4.2.2.2" evidence="10"/>
<evidence type="ECO:0000313" key="12">
    <source>
        <dbReference type="Proteomes" id="UP000622797"/>
    </source>
</evidence>
<accession>A0A8H4X5S4</accession>
<evidence type="ECO:0000256" key="2">
    <source>
        <dbReference type="ARBA" id="ARBA00001913"/>
    </source>
</evidence>
<dbReference type="Gene3D" id="2.160.20.10">
    <property type="entry name" value="Single-stranded right-handed beta-helix, Pectin lyase-like"/>
    <property type="match status" value="1"/>
</dbReference>
<proteinExistence type="inferred from homology"/>
<dbReference type="GO" id="GO:0030570">
    <property type="term" value="F:pectate lyase activity"/>
    <property type="evidence" value="ECO:0007669"/>
    <property type="project" value="UniProtKB-UniRule"/>
</dbReference>
<evidence type="ECO:0000256" key="5">
    <source>
        <dbReference type="ARBA" id="ARBA00022525"/>
    </source>
</evidence>
<comment type="cofactor">
    <cofactor evidence="2 10">
        <name>Ca(2+)</name>
        <dbReference type="ChEBI" id="CHEBI:29108"/>
    </cofactor>
</comment>
<dbReference type="PANTHER" id="PTHR33407:SF9">
    <property type="entry name" value="PECTATE LYASE F-RELATED"/>
    <property type="match status" value="1"/>
</dbReference>
<evidence type="ECO:0000256" key="8">
    <source>
        <dbReference type="ARBA" id="ARBA00023239"/>
    </source>
</evidence>
<dbReference type="GO" id="GO:0005576">
    <property type="term" value="C:extracellular region"/>
    <property type="evidence" value="ECO:0007669"/>
    <property type="project" value="UniProtKB-SubCell"/>
</dbReference>
<comment type="catalytic activity">
    <reaction evidence="1 10">
        <text>Eliminative cleavage of (1-&gt;4)-alpha-D-galacturonan to give oligosaccharides with 4-deoxy-alpha-D-galact-4-enuronosyl groups at their non-reducing ends.</text>
        <dbReference type="EC" id="4.2.2.2"/>
    </reaction>
</comment>
<dbReference type="EMBL" id="JABEXW010000540">
    <property type="protein sequence ID" value="KAF4962450.1"/>
    <property type="molecule type" value="Genomic_DNA"/>
</dbReference>
<evidence type="ECO:0000256" key="9">
    <source>
        <dbReference type="ARBA" id="ARBA00025679"/>
    </source>
</evidence>
<feature type="signal peptide" evidence="10">
    <location>
        <begin position="1"/>
        <end position="20"/>
    </location>
</feature>
<dbReference type="OrthoDB" id="441042at2759"/>
<gene>
    <name evidence="11" type="ORF">FSARC_9479</name>
</gene>
<keyword evidence="5 10" id="KW-0964">Secreted</keyword>
<keyword evidence="6 10" id="KW-0732">Signal</keyword>
<evidence type="ECO:0000256" key="3">
    <source>
        <dbReference type="ARBA" id="ARBA00004613"/>
    </source>
</evidence>
<comment type="similarity">
    <text evidence="4 10">Belongs to the polysaccharide lyase 3 family.</text>
</comment>
<evidence type="ECO:0000313" key="11">
    <source>
        <dbReference type="EMBL" id="KAF4962450.1"/>
    </source>
</evidence>
<name>A0A8H4X5S4_9HYPO</name>
<protein>
    <recommendedName>
        <fullName evidence="10">Pectate lyase</fullName>
        <ecNumber evidence="10">4.2.2.2</ecNumber>
    </recommendedName>
</protein>
<evidence type="ECO:0000256" key="6">
    <source>
        <dbReference type="ARBA" id="ARBA00022729"/>
    </source>
</evidence>
<dbReference type="PANTHER" id="PTHR33407">
    <property type="entry name" value="PECTATE LYASE F-RELATED"/>
    <property type="match status" value="1"/>
</dbReference>
<keyword evidence="7 10" id="KW-0106">Calcium</keyword>